<dbReference type="InterPro" id="IPR001995">
    <property type="entry name" value="Peptidase_A2_cat"/>
</dbReference>
<dbReference type="SUPFAM" id="SSF50630">
    <property type="entry name" value="Acid proteases"/>
    <property type="match status" value="1"/>
</dbReference>
<evidence type="ECO:0000256" key="2">
    <source>
        <dbReference type="SAM" id="MobiDB-lite"/>
    </source>
</evidence>
<evidence type="ECO:0000313" key="5">
    <source>
        <dbReference type="Proteomes" id="UP000597762"/>
    </source>
</evidence>
<evidence type="ECO:0000256" key="1">
    <source>
        <dbReference type="ARBA" id="ARBA00022801"/>
    </source>
</evidence>
<accession>A0A812B1U8</accession>
<keyword evidence="1" id="KW-0378">Hydrolase</keyword>
<reference evidence="4" key="1">
    <citation type="submission" date="2021-01" db="EMBL/GenBank/DDBJ databases">
        <authorList>
            <person name="Li R."/>
            <person name="Bekaert M."/>
        </authorList>
    </citation>
    <scope>NUCLEOTIDE SEQUENCE</scope>
    <source>
        <strain evidence="4">Farmed</strain>
    </source>
</reference>
<dbReference type="OrthoDB" id="6144264at2759"/>
<dbReference type="AlphaFoldDB" id="A0A812B1U8"/>
<dbReference type="GO" id="GO:0004190">
    <property type="term" value="F:aspartic-type endopeptidase activity"/>
    <property type="evidence" value="ECO:0007669"/>
    <property type="project" value="InterPro"/>
</dbReference>
<dbReference type="InterPro" id="IPR001969">
    <property type="entry name" value="Aspartic_peptidase_AS"/>
</dbReference>
<feature type="region of interest" description="Disordered" evidence="2">
    <location>
        <begin position="1"/>
        <end position="20"/>
    </location>
</feature>
<dbReference type="GO" id="GO:0006508">
    <property type="term" value="P:proteolysis"/>
    <property type="evidence" value="ECO:0007669"/>
    <property type="project" value="InterPro"/>
</dbReference>
<protein>
    <recommendedName>
        <fullName evidence="3">Peptidase A2 domain-containing protein</fullName>
    </recommendedName>
</protein>
<gene>
    <name evidence="4" type="ORF">SPHA_8487</name>
</gene>
<dbReference type="Gene3D" id="2.40.70.10">
    <property type="entry name" value="Acid Proteases"/>
    <property type="match status" value="1"/>
</dbReference>
<sequence>MSTAVFIPKHAPNQATGKRPSWQPLKALAARADGKNRLFYIHDRNNNLKFLVDTGAQISVIPLSNCSKSVTTPKKALLKLQAANGTPIITYSGRIVSFNIGLRRECTWTFTIADVETPILRADFNLSVELSSRTLTDTRTNLQRRGALSRHSTIGLTALITGANSYEGLL</sequence>
<keyword evidence="5" id="KW-1185">Reference proteome</keyword>
<feature type="domain" description="Peptidase A2" evidence="3">
    <location>
        <begin position="48"/>
        <end position="62"/>
    </location>
</feature>
<dbReference type="InterPro" id="IPR021109">
    <property type="entry name" value="Peptidase_aspartic_dom_sf"/>
</dbReference>
<organism evidence="4 5">
    <name type="scientific">Acanthosepion pharaonis</name>
    <name type="common">Pharaoh cuttlefish</name>
    <name type="synonym">Sepia pharaonis</name>
    <dbReference type="NCBI Taxonomy" id="158019"/>
    <lineage>
        <taxon>Eukaryota</taxon>
        <taxon>Metazoa</taxon>
        <taxon>Spiralia</taxon>
        <taxon>Lophotrochozoa</taxon>
        <taxon>Mollusca</taxon>
        <taxon>Cephalopoda</taxon>
        <taxon>Coleoidea</taxon>
        <taxon>Decapodiformes</taxon>
        <taxon>Sepiida</taxon>
        <taxon>Sepiina</taxon>
        <taxon>Sepiidae</taxon>
        <taxon>Acanthosepion</taxon>
    </lineage>
</organism>
<dbReference type="PROSITE" id="PS50175">
    <property type="entry name" value="ASP_PROT_RETROV"/>
    <property type="match status" value="1"/>
</dbReference>
<proteinExistence type="predicted"/>
<dbReference type="EMBL" id="CAHIKZ030000275">
    <property type="protein sequence ID" value="CAE1165528.1"/>
    <property type="molecule type" value="Genomic_DNA"/>
</dbReference>
<evidence type="ECO:0000259" key="3">
    <source>
        <dbReference type="PROSITE" id="PS50175"/>
    </source>
</evidence>
<evidence type="ECO:0000313" key="4">
    <source>
        <dbReference type="EMBL" id="CAE1165528.1"/>
    </source>
</evidence>
<comment type="caution">
    <text evidence="4">The sequence shown here is derived from an EMBL/GenBank/DDBJ whole genome shotgun (WGS) entry which is preliminary data.</text>
</comment>
<dbReference type="Pfam" id="PF13650">
    <property type="entry name" value="Asp_protease_2"/>
    <property type="match status" value="1"/>
</dbReference>
<dbReference type="Proteomes" id="UP000597762">
    <property type="component" value="Unassembled WGS sequence"/>
</dbReference>
<dbReference type="PROSITE" id="PS00141">
    <property type="entry name" value="ASP_PROTEASE"/>
    <property type="match status" value="1"/>
</dbReference>
<name>A0A812B1U8_ACAPH</name>